<comment type="caution">
    <text evidence="2">The sequence shown here is derived from an EMBL/GenBank/DDBJ whole genome shotgun (WGS) entry which is preliminary data.</text>
</comment>
<dbReference type="AlphaFoldDB" id="A0AA39ZBD2"/>
<evidence type="ECO:0000313" key="2">
    <source>
        <dbReference type="EMBL" id="KAK0667843.1"/>
    </source>
</evidence>
<dbReference type="Proteomes" id="UP001174997">
    <property type="component" value="Unassembled WGS sequence"/>
</dbReference>
<sequence>MSLPFEISQIHGALALAYRVIEIGWSDLHDAHEQYLEFGQDIRDLRISLLNLAGAIDQADRGSLLNNRPTTASANNFHHVLGSFTTVLEECQRLLESHSTYGSNRGPIYNLRWFLLVKDEVMMLRERIAFLNIKLSVAFKALEIETSDGTRRLIVGVGELLLQRFDLFEARMSAMLGQPRPAEPERVLEIPQPLEDLLVAIAISKHGSLSNMPLAQGIDETIFYLDRATCWHARRRVEQPPEQILASQVANMIRAYWTLQATRSGDECMEISSRATIDDFEANFPRLGMTVQRYLHKLGERIFDAYDKLAQTGSQVPTWAQVQESLHRERHSWDEHCGWRPSQHDENDPRRGEKIFSCRLQDSNTAEQYLEIWQHDQKNDQQLTMITCVANRDTVYQVDRTSFMVIPSDDSLVQGNGFYSVRVNPGHLGGQTGFRLSFHTKGALFNFQQFFTGYRVVDDLFGAKIILQQAEGVFGGTQRRSTGRVQLWSSTVRPTGRALPKEIMSSSTSTLRNLPGMGFSPNTPPPILPPLDSFSRLTLSQEPALTPATSPNSSSQSVETPPPLMSSFRQTLSPNTNNRFSGNSYNSHSSWRHPILLAQASGGTQLPSPTQRYSTQSDDFQFAATSPVSPVQRYNTNTSRPLPRRPSIALSVMSQSSAVSIASTTQSANLIQVDSRGTMGCIIGAPEPPRLVLFIRGRTPAEPHSLLAIDINSTVRINPDLCRCGQRRSEHPQARQQVAPSQCCQVVIQATGKGAIYARETATPDDTTKNGNNKNKSSGGEVGGIPLWNLAGAGRFQQYNSVKNGGMKPVKRLKLVTIEFASVEARLRFVANFNDLKELYSKYAVI</sequence>
<feature type="compositionally biased region" description="Polar residues" evidence="1">
    <location>
        <begin position="624"/>
        <end position="640"/>
    </location>
</feature>
<protein>
    <submittedName>
        <fullName evidence="2">Uncharacterized protein</fullName>
    </submittedName>
</protein>
<proteinExistence type="predicted"/>
<reference evidence="2" key="1">
    <citation type="submission" date="2023-06" db="EMBL/GenBank/DDBJ databases">
        <title>Genome-scale phylogeny and comparative genomics of the fungal order Sordariales.</title>
        <authorList>
            <consortium name="Lawrence Berkeley National Laboratory"/>
            <person name="Hensen N."/>
            <person name="Bonometti L."/>
            <person name="Westerberg I."/>
            <person name="Brannstrom I.O."/>
            <person name="Guillou S."/>
            <person name="Cros-Aarteil S."/>
            <person name="Calhoun S."/>
            <person name="Haridas S."/>
            <person name="Kuo A."/>
            <person name="Mondo S."/>
            <person name="Pangilinan J."/>
            <person name="Riley R."/>
            <person name="Labutti K."/>
            <person name="Andreopoulos B."/>
            <person name="Lipzen A."/>
            <person name="Chen C."/>
            <person name="Yanf M."/>
            <person name="Daum C."/>
            <person name="Ng V."/>
            <person name="Clum A."/>
            <person name="Steindorff A."/>
            <person name="Ohm R."/>
            <person name="Martin F."/>
            <person name="Silar P."/>
            <person name="Natvig D."/>
            <person name="Lalanne C."/>
            <person name="Gautier V."/>
            <person name="Ament-Velasquez S.L."/>
            <person name="Kruys A."/>
            <person name="Hutchinson M.I."/>
            <person name="Powell A.J."/>
            <person name="Barry K."/>
            <person name="Miller A.N."/>
            <person name="Grigoriev I.V."/>
            <person name="Debuchy R."/>
            <person name="Gladieux P."/>
            <person name="Thoren M.H."/>
            <person name="Johannesson H."/>
        </authorList>
    </citation>
    <scope>NUCLEOTIDE SEQUENCE</scope>
    <source>
        <strain evidence="2">CBS 307.81</strain>
    </source>
</reference>
<evidence type="ECO:0000313" key="3">
    <source>
        <dbReference type="Proteomes" id="UP001174997"/>
    </source>
</evidence>
<organism evidence="2 3">
    <name type="scientific">Cercophora samala</name>
    <dbReference type="NCBI Taxonomy" id="330535"/>
    <lineage>
        <taxon>Eukaryota</taxon>
        <taxon>Fungi</taxon>
        <taxon>Dikarya</taxon>
        <taxon>Ascomycota</taxon>
        <taxon>Pezizomycotina</taxon>
        <taxon>Sordariomycetes</taxon>
        <taxon>Sordariomycetidae</taxon>
        <taxon>Sordariales</taxon>
        <taxon>Lasiosphaeriaceae</taxon>
        <taxon>Cercophora</taxon>
    </lineage>
</organism>
<keyword evidence="3" id="KW-1185">Reference proteome</keyword>
<evidence type="ECO:0000256" key="1">
    <source>
        <dbReference type="SAM" id="MobiDB-lite"/>
    </source>
</evidence>
<feature type="compositionally biased region" description="Polar residues" evidence="1">
    <location>
        <begin position="535"/>
        <end position="559"/>
    </location>
</feature>
<accession>A0AA39ZBD2</accession>
<name>A0AA39ZBD2_9PEZI</name>
<gene>
    <name evidence="2" type="ORF">QBC41DRAFT_303946</name>
</gene>
<feature type="region of interest" description="Disordered" evidence="1">
    <location>
        <begin position="624"/>
        <end position="646"/>
    </location>
</feature>
<feature type="compositionally biased region" description="Polar residues" evidence="1">
    <location>
        <begin position="567"/>
        <end position="581"/>
    </location>
</feature>
<feature type="region of interest" description="Disordered" evidence="1">
    <location>
        <begin position="510"/>
        <end position="581"/>
    </location>
</feature>
<dbReference type="EMBL" id="JAULSY010000065">
    <property type="protein sequence ID" value="KAK0667843.1"/>
    <property type="molecule type" value="Genomic_DNA"/>
</dbReference>